<dbReference type="PANTHER" id="PTHR36115">
    <property type="entry name" value="PROLINE-RICH ANTIGEN HOMOLOG-RELATED"/>
    <property type="match status" value="1"/>
</dbReference>
<protein>
    <submittedName>
        <fullName evidence="8">RDD family protein</fullName>
    </submittedName>
</protein>
<accession>A0A6C0GUK1</accession>
<reference evidence="8 9" key="1">
    <citation type="submission" date="2020-01" db="EMBL/GenBank/DDBJ databases">
        <authorList>
            <person name="Kim M.K."/>
        </authorList>
    </citation>
    <scope>NUCLEOTIDE SEQUENCE [LARGE SCALE GENOMIC DNA]</scope>
    <source>
        <strain evidence="8 9">172606-1</strain>
    </source>
</reference>
<evidence type="ECO:0000256" key="6">
    <source>
        <dbReference type="SAM" id="Phobius"/>
    </source>
</evidence>
<evidence type="ECO:0000259" key="7">
    <source>
        <dbReference type="Pfam" id="PF06271"/>
    </source>
</evidence>
<name>A0A6C0GUK1_9BACT</name>
<dbReference type="RefSeq" id="WP_162447791.1">
    <property type="nucleotide sequence ID" value="NZ_CP048222.1"/>
</dbReference>
<dbReference type="Proteomes" id="UP000480178">
    <property type="component" value="Chromosome"/>
</dbReference>
<feature type="domain" description="RDD" evidence="7">
    <location>
        <begin position="6"/>
        <end position="108"/>
    </location>
</feature>
<dbReference type="Pfam" id="PF06271">
    <property type="entry name" value="RDD"/>
    <property type="match status" value="1"/>
</dbReference>
<evidence type="ECO:0000256" key="3">
    <source>
        <dbReference type="ARBA" id="ARBA00022692"/>
    </source>
</evidence>
<evidence type="ECO:0000256" key="1">
    <source>
        <dbReference type="ARBA" id="ARBA00004651"/>
    </source>
</evidence>
<gene>
    <name evidence="8" type="ORF">GXP67_03920</name>
</gene>
<feature type="transmembrane region" description="Helical" evidence="6">
    <location>
        <begin position="42"/>
        <end position="60"/>
    </location>
</feature>
<keyword evidence="5 6" id="KW-0472">Membrane</keyword>
<dbReference type="EMBL" id="CP048222">
    <property type="protein sequence ID" value="QHT71878.1"/>
    <property type="molecule type" value="Genomic_DNA"/>
</dbReference>
<dbReference type="KEGG" id="rhoz:GXP67_03920"/>
<evidence type="ECO:0000313" key="9">
    <source>
        <dbReference type="Proteomes" id="UP000480178"/>
    </source>
</evidence>
<proteinExistence type="predicted"/>
<organism evidence="8 9">
    <name type="scientific">Rhodocytophaga rosea</name>
    <dbReference type="NCBI Taxonomy" id="2704465"/>
    <lineage>
        <taxon>Bacteria</taxon>
        <taxon>Pseudomonadati</taxon>
        <taxon>Bacteroidota</taxon>
        <taxon>Cytophagia</taxon>
        <taxon>Cytophagales</taxon>
        <taxon>Rhodocytophagaceae</taxon>
        <taxon>Rhodocytophaga</taxon>
    </lineage>
</organism>
<keyword evidence="3 6" id="KW-0812">Transmembrane</keyword>
<evidence type="ECO:0000256" key="2">
    <source>
        <dbReference type="ARBA" id="ARBA00022475"/>
    </source>
</evidence>
<keyword evidence="4 6" id="KW-1133">Transmembrane helix</keyword>
<dbReference type="GO" id="GO:0005886">
    <property type="term" value="C:plasma membrane"/>
    <property type="evidence" value="ECO:0007669"/>
    <property type="project" value="UniProtKB-SubCell"/>
</dbReference>
<evidence type="ECO:0000313" key="8">
    <source>
        <dbReference type="EMBL" id="QHT71878.1"/>
    </source>
</evidence>
<sequence length="144" mass="16112">MCQHDLDLVFFYVIFIGIGIVWEISALISTDASDTTTLSDSLLLNYLLPSIMLVAYYTFFEYKFGKTIGKMITNTKVVRKDGGKPTLKNILGRSFARLIPFEPLSLIGSHLPVGLHDSIADTLVVDDIALYNIEKAKEKTEESF</sequence>
<dbReference type="InterPro" id="IPR010432">
    <property type="entry name" value="RDD"/>
</dbReference>
<evidence type="ECO:0000256" key="5">
    <source>
        <dbReference type="ARBA" id="ARBA00023136"/>
    </source>
</evidence>
<dbReference type="AlphaFoldDB" id="A0A6C0GUK1"/>
<comment type="subcellular location">
    <subcellularLocation>
        <location evidence="1">Cell membrane</location>
        <topology evidence="1">Multi-pass membrane protein</topology>
    </subcellularLocation>
</comment>
<dbReference type="InterPro" id="IPR051791">
    <property type="entry name" value="Pra-immunoreactive"/>
</dbReference>
<feature type="transmembrane region" description="Helical" evidence="6">
    <location>
        <begin position="9"/>
        <end position="30"/>
    </location>
</feature>
<dbReference type="PANTHER" id="PTHR36115:SF4">
    <property type="entry name" value="MEMBRANE PROTEIN"/>
    <property type="match status" value="1"/>
</dbReference>
<keyword evidence="2" id="KW-1003">Cell membrane</keyword>
<keyword evidence="9" id="KW-1185">Reference proteome</keyword>
<evidence type="ECO:0000256" key="4">
    <source>
        <dbReference type="ARBA" id="ARBA00022989"/>
    </source>
</evidence>